<name>A0A7V8RJM9_9PSED</name>
<evidence type="ECO:0000313" key="1">
    <source>
        <dbReference type="EMBL" id="MBA1376995.1"/>
    </source>
</evidence>
<proteinExistence type="predicted"/>
<protein>
    <submittedName>
        <fullName evidence="1">Uncharacterized protein</fullName>
    </submittedName>
</protein>
<evidence type="ECO:0000313" key="2">
    <source>
        <dbReference type="Proteomes" id="UP000572407"/>
    </source>
</evidence>
<dbReference type="Proteomes" id="UP000572407">
    <property type="component" value="Unassembled WGS sequence"/>
</dbReference>
<comment type="caution">
    <text evidence="1">The sequence shown here is derived from an EMBL/GenBank/DDBJ whole genome shotgun (WGS) entry which is preliminary data.</text>
</comment>
<reference evidence="1 2" key="1">
    <citation type="submission" date="2019-06" db="EMBL/GenBank/DDBJ databases">
        <title>Analysis of the biodiversity of Brassica napus bacterial endophytes for the selection of potential efficient biofertilizers for rapeseed crops.</title>
        <authorList>
            <person name="Jimenez-Gomez A."/>
            <person name="Saati-Santamaria Z."/>
            <person name="Menendez E."/>
            <person name="Rivas R."/>
            <person name="Mateos P.F."/>
            <person name="Velazquez E."/>
            <person name="Garcia-Fraile P."/>
        </authorList>
    </citation>
    <scope>NUCLEOTIDE SEQUENCE [LARGE SCALE GENOMIC DNA]</scope>
    <source>
        <strain evidence="1 2">CDVBN10</strain>
    </source>
</reference>
<accession>A0A7V8RJM9</accession>
<dbReference type="AlphaFoldDB" id="A0A7V8RJM9"/>
<dbReference type="EMBL" id="VDLV01000004">
    <property type="protein sequence ID" value="MBA1376995.1"/>
    <property type="molecule type" value="Genomic_DNA"/>
</dbReference>
<gene>
    <name evidence="1" type="ORF">FHK92_04040</name>
</gene>
<organism evidence="1 2">
    <name type="scientific">Pseudomonas brassicacearum subsp. neoaurantiaca</name>
    <dbReference type="NCBI Taxonomy" id="494916"/>
    <lineage>
        <taxon>Bacteria</taxon>
        <taxon>Pseudomonadati</taxon>
        <taxon>Pseudomonadota</taxon>
        <taxon>Gammaproteobacteria</taxon>
        <taxon>Pseudomonadales</taxon>
        <taxon>Pseudomonadaceae</taxon>
        <taxon>Pseudomonas</taxon>
    </lineage>
</organism>
<sequence length="63" mass="7121">MKARISAWRGVSFSISIALSFYTVTGIIYSERRLAIILFQQAARRLAWPLGQAWLQPVQGVVK</sequence>